<dbReference type="RefSeq" id="XP_028878960.1">
    <property type="nucleotide sequence ID" value="XM_029029776.1"/>
</dbReference>
<dbReference type="GeneID" id="39989556"/>
<keyword evidence="3" id="KW-1185">Reference proteome</keyword>
<feature type="compositionally biased region" description="Basic and acidic residues" evidence="1">
    <location>
        <begin position="1"/>
        <end position="11"/>
    </location>
</feature>
<dbReference type="AlphaFoldDB" id="A0A1X0NJE5"/>
<dbReference type="EMBL" id="NBCO01000040">
    <property type="protein sequence ID" value="ORC84894.1"/>
    <property type="molecule type" value="Genomic_DNA"/>
</dbReference>
<dbReference type="VEuPathDB" id="TriTrypDB:TM35_000401610"/>
<gene>
    <name evidence="2" type="ORF">TM35_000401610</name>
</gene>
<feature type="compositionally biased region" description="Low complexity" evidence="1">
    <location>
        <begin position="256"/>
        <end position="275"/>
    </location>
</feature>
<organism evidence="2 3">
    <name type="scientific">Trypanosoma theileri</name>
    <dbReference type="NCBI Taxonomy" id="67003"/>
    <lineage>
        <taxon>Eukaryota</taxon>
        <taxon>Discoba</taxon>
        <taxon>Euglenozoa</taxon>
        <taxon>Kinetoplastea</taxon>
        <taxon>Metakinetoplastina</taxon>
        <taxon>Trypanosomatida</taxon>
        <taxon>Trypanosomatidae</taxon>
        <taxon>Trypanosoma</taxon>
    </lineage>
</organism>
<accession>A0A1X0NJE5</accession>
<proteinExistence type="predicted"/>
<name>A0A1X0NJE5_9TRYP</name>
<dbReference type="OrthoDB" id="244644at2759"/>
<evidence type="ECO:0000313" key="2">
    <source>
        <dbReference type="EMBL" id="ORC84894.1"/>
    </source>
</evidence>
<sequence>MRSEPRQRRFLNEINRTPGSTPAKPFLNSQSRRRSSASMPNRSRMIVTDCQSARQEERGRGSIGGPSHSELYSEPRRRCPIPDPGSLQADELRAIGTVELGTLIPGSVTLMKLHLPILQTNYPFNINERPAPFIPGDAVTLQMGHHSIKIMYARVEDMLTVQSAGGMKPKSNILIKEDSLIGDVKYHHVQRITCGYLTSDPKLIVARLTGDGGLAVHICFGDRALLTAFVKFLMARSPAHVELLDDGIFAYYQKESTTGTPRRSTSHSSPRPSLSQNRNADPSITPLENRRAGSVTEY</sequence>
<evidence type="ECO:0000313" key="3">
    <source>
        <dbReference type="Proteomes" id="UP000192257"/>
    </source>
</evidence>
<feature type="region of interest" description="Disordered" evidence="1">
    <location>
        <begin position="256"/>
        <end position="298"/>
    </location>
</feature>
<protein>
    <submittedName>
        <fullName evidence="2">Putative mucin-associated surface protein (MASP)</fullName>
    </submittedName>
</protein>
<dbReference type="Proteomes" id="UP000192257">
    <property type="component" value="Unassembled WGS sequence"/>
</dbReference>
<evidence type="ECO:0000256" key="1">
    <source>
        <dbReference type="SAM" id="MobiDB-lite"/>
    </source>
</evidence>
<reference evidence="2 3" key="1">
    <citation type="submission" date="2017-03" db="EMBL/GenBank/DDBJ databases">
        <title>An alternative strategy for trypanosome survival in the mammalian bloodstream revealed through genome and transcriptome analysis of the ubiquitous bovine parasite Trypanosoma (Megatrypanum) theileri.</title>
        <authorList>
            <person name="Kelly S."/>
            <person name="Ivens A."/>
            <person name="Mott A."/>
            <person name="O'Neill E."/>
            <person name="Emms D."/>
            <person name="Macleod O."/>
            <person name="Voorheis P."/>
            <person name="Matthews J."/>
            <person name="Matthews K."/>
            <person name="Carrington M."/>
        </authorList>
    </citation>
    <scope>NUCLEOTIDE SEQUENCE [LARGE SCALE GENOMIC DNA]</scope>
    <source>
        <strain evidence="2">Edinburgh</strain>
    </source>
</reference>
<feature type="region of interest" description="Disordered" evidence="1">
    <location>
        <begin position="1"/>
        <end position="78"/>
    </location>
</feature>
<comment type="caution">
    <text evidence="2">The sequence shown here is derived from an EMBL/GenBank/DDBJ whole genome shotgun (WGS) entry which is preliminary data.</text>
</comment>